<sequence>MVLREGPLLDSPDRARLSAADPGGRAVPGRPRHGEERVNPKPLAGIKVLEFTHTIMGPCAGLVLADLGADVVKVEPAPAGDHTRRLPGFAAGFFATFNRNKRSLALDLKRPDGRAAAHRLVAQADVVLENYGPGTMERLGCGWEDLRKVNPRLVYLALKGFLAGPYEHRPALDEVVQFQSGLAYMTGPPGRPLRAGASIVDILGAVFGVIAVQAALRERDRTGEGQRVCSSLFESAVFLMGSHMAGLAATGEPPPPMPARRGAWGIYDVFDTAGAKGESNQLFIGVTSDQQWVRFTQTFGLEALAADARVATNALRAGARSWLIPALQEVFLQYDQDEVARRCEAAGISWAPVGKPADLFDDPHLAANGGLLQTAISALGGGAMFGLPALPVEFGEGRNRAGLVRQPPRMGEHNAEVLAEVGFEVREIARLAEAGVIVGG</sequence>
<dbReference type="EMBL" id="JACOMF010000035">
    <property type="protein sequence ID" value="MBC4017828.1"/>
    <property type="molecule type" value="Genomic_DNA"/>
</dbReference>
<dbReference type="InterPro" id="IPR050483">
    <property type="entry name" value="CoA-transferase_III_domain"/>
</dbReference>
<dbReference type="PANTHER" id="PTHR48207">
    <property type="entry name" value="SUCCINATE--HYDROXYMETHYLGLUTARATE COA-TRANSFERASE"/>
    <property type="match status" value="1"/>
</dbReference>
<organism evidence="3 4">
    <name type="scientific">Siccirubricoccus deserti</name>
    <dbReference type="NCBI Taxonomy" id="2013562"/>
    <lineage>
        <taxon>Bacteria</taxon>
        <taxon>Pseudomonadati</taxon>
        <taxon>Pseudomonadota</taxon>
        <taxon>Alphaproteobacteria</taxon>
        <taxon>Acetobacterales</taxon>
        <taxon>Roseomonadaceae</taxon>
        <taxon>Siccirubricoccus</taxon>
    </lineage>
</organism>
<keyword evidence="1 3" id="KW-0808">Transferase</keyword>
<protein>
    <submittedName>
        <fullName evidence="3">CoA transferase</fullName>
    </submittedName>
</protein>
<proteinExistence type="predicted"/>
<dbReference type="SUPFAM" id="SSF89796">
    <property type="entry name" value="CoA-transferase family III (CaiB/BaiF)"/>
    <property type="match status" value="1"/>
</dbReference>
<dbReference type="Pfam" id="PF02515">
    <property type="entry name" value="CoA_transf_3"/>
    <property type="match status" value="1"/>
</dbReference>
<dbReference type="Proteomes" id="UP000600101">
    <property type="component" value="Unassembled WGS sequence"/>
</dbReference>
<dbReference type="PANTHER" id="PTHR48207:SF3">
    <property type="entry name" value="SUCCINATE--HYDROXYMETHYLGLUTARATE COA-TRANSFERASE"/>
    <property type="match status" value="1"/>
</dbReference>
<dbReference type="InterPro" id="IPR044855">
    <property type="entry name" value="CoA-Trfase_III_dom3_sf"/>
</dbReference>
<feature type="region of interest" description="Disordered" evidence="2">
    <location>
        <begin position="1"/>
        <end position="38"/>
    </location>
</feature>
<accession>A0A9X0R2X3</accession>
<reference evidence="3" key="1">
    <citation type="submission" date="2020-08" db="EMBL/GenBank/DDBJ databases">
        <authorList>
            <person name="Hu Y."/>
            <person name="Nguyen S.V."/>
            <person name="Li F."/>
            <person name="Fanning S."/>
        </authorList>
    </citation>
    <scope>NUCLEOTIDE SEQUENCE</scope>
    <source>
        <strain evidence="3">SYSU D8009</strain>
    </source>
</reference>
<dbReference type="Gene3D" id="3.40.50.10540">
    <property type="entry name" value="Crotonobetainyl-coa:carnitine coa-transferase, domain 1"/>
    <property type="match status" value="1"/>
</dbReference>
<dbReference type="AlphaFoldDB" id="A0A9X0R2X3"/>
<evidence type="ECO:0000313" key="3">
    <source>
        <dbReference type="EMBL" id="MBC4017828.1"/>
    </source>
</evidence>
<dbReference type="InterPro" id="IPR003673">
    <property type="entry name" value="CoA-Trfase_fam_III"/>
</dbReference>
<evidence type="ECO:0000313" key="4">
    <source>
        <dbReference type="Proteomes" id="UP000600101"/>
    </source>
</evidence>
<name>A0A9X0R2X3_9PROT</name>
<keyword evidence="4" id="KW-1185">Reference proteome</keyword>
<evidence type="ECO:0000256" key="1">
    <source>
        <dbReference type="ARBA" id="ARBA00022679"/>
    </source>
</evidence>
<evidence type="ECO:0000256" key="2">
    <source>
        <dbReference type="SAM" id="MobiDB-lite"/>
    </source>
</evidence>
<dbReference type="InterPro" id="IPR023606">
    <property type="entry name" value="CoA-Trfase_III_dom_1_sf"/>
</dbReference>
<dbReference type="GO" id="GO:0008410">
    <property type="term" value="F:CoA-transferase activity"/>
    <property type="evidence" value="ECO:0007669"/>
    <property type="project" value="TreeGrafter"/>
</dbReference>
<comment type="caution">
    <text evidence="3">The sequence shown here is derived from an EMBL/GenBank/DDBJ whole genome shotgun (WGS) entry which is preliminary data.</text>
</comment>
<dbReference type="Gene3D" id="3.30.1540.10">
    <property type="entry name" value="formyl-coa transferase, domain 3"/>
    <property type="match status" value="1"/>
</dbReference>
<gene>
    <name evidence="3" type="ORF">H7965_21220</name>
</gene>